<feature type="region of interest" description="Disordered" evidence="2">
    <location>
        <begin position="1"/>
        <end position="21"/>
    </location>
</feature>
<dbReference type="Gene3D" id="1.10.540.10">
    <property type="entry name" value="Acyl-CoA dehydrogenase/oxidase, N-terminal domain"/>
    <property type="match status" value="1"/>
</dbReference>
<dbReference type="InterPro" id="IPR046373">
    <property type="entry name" value="Acyl-CoA_Oxase/DH_mid-dom_sf"/>
</dbReference>
<dbReference type="InterPro" id="IPR037069">
    <property type="entry name" value="AcylCoA_DH/ox_N_sf"/>
</dbReference>
<keyword evidence="6" id="KW-1185">Reference proteome</keyword>
<evidence type="ECO:0000259" key="4">
    <source>
        <dbReference type="Pfam" id="PF08028"/>
    </source>
</evidence>
<dbReference type="Pfam" id="PF08028">
    <property type="entry name" value="Acyl-CoA_dh_2"/>
    <property type="match status" value="1"/>
</dbReference>
<sequence>MTDTTLVEAVAPEGAAPTGSAAARERFAPLFERIAADAARREREHELPTALVRGLADAGFGALRLPVSAGGSGLTFAELGELLVELAAADSNLPQIFRGHLAFVEDRLAAPPSASRDAWLARFAAGEVVGNAWSETGPVTLGESGTRVRRTSGGVLLSGRKFYTTGSLYADWIDATATDEDGNAVTVLVRVDQPGVTVSDDWDGFGQQLTGTGTAVFANAVVEPENVFRFEDRFRYQTALYQWTLVSVLAGIAQAVEREAGAALRARTRVYSHGLAPLAKDDGQLQAVIGEISATAFTARALVRSVSDALDAAAATAAQRDSAEDVEANVRAEIASAQAQIALSQAVPVAATRLFDTLGASAVSRSAGLDRHWRNARTVASHNPWVYKARIVGDWSVNGTAPTPIWHVGTSR</sequence>
<proteinExistence type="predicted"/>
<dbReference type="PANTHER" id="PTHR43884">
    <property type="entry name" value="ACYL-COA DEHYDROGENASE"/>
    <property type="match status" value="1"/>
</dbReference>
<dbReference type="RefSeq" id="WP_301209483.1">
    <property type="nucleotide sequence ID" value="NZ_JAROCF010000001.1"/>
</dbReference>
<dbReference type="EMBL" id="JAROCF010000001">
    <property type="protein sequence ID" value="MDN4616301.1"/>
    <property type="molecule type" value="Genomic_DNA"/>
</dbReference>
<dbReference type="Proteomes" id="UP001174208">
    <property type="component" value="Unassembled WGS sequence"/>
</dbReference>
<organism evidence="5 6">
    <name type="scientific">Leifsonia williamsii</name>
    <dbReference type="NCBI Taxonomy" id="3035919"/>
    <lineage>
        <taxon>Bacteria</taxon>
        <taxon>Bacillati</taxon>
        <taxon>Actinomycetota</taxon>
        <taxon>Actinomycetes</taxon>
        <taxon>Micrococcales</taxon>
        <taxon>Microbacteriaceae</taxon>
        <taxon>Leifsonia</taxon>
    </lineage>
</organism>
<reference evidence="5" key="1">
    <citation type="submission" date="2023-06" db="EMBL/GenBank/DDBJ databases">
        <title>MT1 and MT2 Draft Genomes of Novel Species.</title>
        <authorList>
            <person name="Venkateswaran K."/>
        </authorList>
    </citation>
    <scope>NUCLEOTIDE SEQUENCE</scope>
    <source>
        <strain evidence="5">F6_8S_P_1B</strain>
    </source>
</reference>
<dbReference type="InterPro" id="IPR036250">
    <property type="entry name" value="AcylCo_DH-like_C"/>
</dbReference>
<evidence type="ECO:0000313" key="5">
    <source>
        <dbReference type="EMBL" id="MDN4616301.1"/>
    </source>
</evidence>
<dbReference type="SUPFAM" id="SSF56645">
    <property type="entry name" value="Acyl-CoA dehydrogenase NM domain-like"/>
    <property type="match status" value="1"/>
</dbReference>
<dbReference type="Gene3D" id="2.40.110.10">
    <property type="entry name" value="Butyryl-CoA Dehydrogenase, subunit A, domain 2"/>
    <property type="match status" value="1"/>
</dbReference>
<accession>A0ABT8KFS6</accession>
<protein>
    <submittedName>
        <fullName evidence="5">Acyl-CoA dehydrogenase family protein</fullName>
    </submittedName>
</protein>
<feature type="domain" description="Acyl-CoA dehydrogenase C-terminal" evidence="4">
    <location>
        <begin position="246"/>
        <end position="383"/>
    </location>
</feature>
<dbReference type="Gene3D" id="1.20.140.10">
    <property type="entry name" value="Butyryl-CoA Dehydrogenase, subunit A, domain 3"/>
    <property type="match status" value="1"/>
</dbReference>
<name>A0ABT8KFS6_9MICO</name>
<dbReference type="PIRSF" id="PIRSF016578">
    <property type="entry name" value="HsaA"/>
    <property type="match status" value="1"/>
</dbReference>
<dbReference type="Pfam" id="PF02771">
    <property type="entry name" value="Acyl-CoA_dh_N"/>
    <property type="match status" value="1"/>
</dbReference>
<dbReference type="InterPro" id="IPR009100">
    <property type="entry name" value="AcylCoA_DH/oxidase_NM_dom_sf"/>
</dbReference>
<dbReference type="PANTHER" id="PTHR43884:SF12">
    <property type="entry name" value="ISOVALERYL-COA DEHYDROGENASE, MITOCHONDRIAL-RELATED"/>
    <property type="match status" value="1"/>
</dbReference>
<dbReference type="InterPro" id="IPR013786">
    <property type="entry name" value="AcylCoA_DH/ox_N"/>
</dbReference>
<dbReference type="SUPFAM" id="SSF47203">
    <property type="entry name" value="Acyl-CoA dehydrogenase C-terminal domain-like"/>
    <property type="match status" value="1"/>
</dbReference>
<evidence type="ECO:0000259" key="3">
    <source>
        <dbReference type="Pfam" id="PF02771"/>
    </source>
</evidence>
<feature type="domain" description="Acyl-CoA dehydrogenase/oxidase N-terminal" evidence="3">
    <location>
        <begin position="32"/>
        <end position="127"/>
    </location>
</feature>
<evidence type="ECO:0000313" key="6">
    <source>
        <dbReference type="Proteomes" id="UP001174208"/>
    </source>
</evidence>
<comment type="caution">
    <text evidence="5">The sequence shown here is derived from an EMBL/GenBank/DDBJ whole genome shotgun (WGS) entry which is preliminary data.</text>
</comment>
<gene>
    <name evidence="5" type="ORF">P5G50_17775</name>
</gene>
<dbReference type="InterPro" id="IPR013107">
    <property type="entry name" value="Acyl-CoA_DH_C"/>
</dbReference>
<evidence type="ECO:0000256" key="2">
    <source>
        <dbReference type="SAM" id="MobiDB-lite"/>
    </source>
</evidence>
<evidence type="ECO:0000256" key="1">
    <source>
        <dbReference type="ARBA" id="ARBA00023002"/>
    </source>
</evidence>
<keyword evidence="1" id="KW-0560">Oxidoreductase</keyword>